<evidence type="ECO:0000256" key="2">
    <source>
        <dbReference type="SAM" id="MobiDB-lite"/>
    </source>
</evidence>
<comment type="caution">
    <text evidence="4">The sequence shown here is derived from an EMBL/GenBank/DDBJ whole genome shotgun (WGS) entry which is preliminary data.</text>
</comment>
<name>A0A8S3C473_9BILA</name>
<feature type="repeat" description="ANK" evidence="1">
    <location>
        <begin position="3"/>
        <end position="36"/>
    </location>
</feature>
<dbReference type="Proteomes" id="UP000676336">
    <property type="component" value="Unassembled WGS sequence"/>
</dbReference>
<proteinExistence type="predicted"/>
<dbReference type="SMART" id="SM00248">
    <property type="entry name" value="ANK"/>
    <property type="match status" value="1"/>
</dbReference>
<dbReference type="EMBL" id="CAJOBI010152140">
    <property type="protein sequence ID" value="CAF4815343.1"/>
    <property type="molecule type" value="Genomic_DNA"/>
</dbReference>
<keyword evidence="1" id="KW-0040">ANK repeat</keyword>
<gene>
    <name evidence="3" type="ORF">SMN809_LOCUS47781</name>
    <name evidence="4" type="ORF">SMN809_LOCUS51040</name>
</gene>
<dbReference type="EMBL" id="CAJOBI010170227">
    <property type="protein sequence ID" value="CAF4886046.1"/>
    <property type="molecule type" value="Genomic_DNA"/>
</dbReference>
<protein>
    <submittedName>
        <fullName evidence="4">Uncharacterized protein</fullName>
    </submittedName>
</protein>
<dbReference type="InterPro" id="IPR002110">
    <property type="entry name" value="Ankyrin_rpt"/>
</dbReference>
<dbReference type="SUPFAM" id="SSF48403">
    <property type="entry name" value="Ankyrin repeat"/>
    <property type="match status" value="1"/>
</dbReference>
<evidence type="ECO:0000313" key="5">
    <source>
        <dbReference type="Proteomes" id="UP000676336"/>
    </source>
</evidence>
<dbReference type="Pfam" id="PF00023">
    <property type="entry name" value="Ank"/>
    <property type="match status" value="1"/>
</dbReference>
<evidence type="ECO:0000313" key="3">
    <source>
        <dbReference type="EMBL" id="CAF4815343.1"/>
    </source>
</evidence>
<reference evidence="4" key="1">
    <citation type="submission" date="2021-02" db="EMBL/GenBank/DDBJ databases">
        <authorList>
            <person name="Nowell W R."/>
        </authorList>
    </citation>
    <scope>NUCLEOTIDE SEQUENCE</scope>
</reference>
<accession>A0A8S3C473</accession>
<sequence>DKYGDTCLHYAVARRNESLVEKLINTHRADVNSGNQMRPSALDIFQYNREQQKPTDR</sequence>
<dbReference type="InterPro" id="IPR036770">
    <property type="entry name" value="Ankyrin_rpt-contain_sf"/>
</dbReference>
<feature type="region of interest" description="Disordered" evidence="2">
    <location>
        <begin position="30"/>
        <end position="57"/>
    </location>
</feature>
<dbReference type="PROSITE" id="PS50088">
    <property type="entry name" value="ANK_REPEAT"/>
    <property type="match status" value="1"/>
</dbReference>
<dbReference type="AlphaFoldDB" id="A0A8S3C473"/>
<organism evidence="4 5">
    <name type="scientific">Rotaria magnacalcarata</name>
    <dbReference type="NCBI Taxonomy" id="392030"/>
    <lineage>
        <taxon>Eukaryota</taxon>
        <taxon>Metazoa</taxon>
        <taxon>Spiralia</taxon>
        <taxon>Gnathifera</taxon>
        <taxon>Rotifera</taxon>
        <taxon>Eurotatoria</taxon>
        <taxon>Bdelloidea</taxon>
        <taxon>Philodinida</taxon>
        <taxon>Philodinidae</taxon>
        <taxon>Rotaria</taxon>
    </lineage>
</organism>
<feature type="non-terminal residue" evidence="4">
    <location>
        <position position="1"/>
    </location>
</feature>
<feature type="non-terminal residue" evidence="4">
    <location>
        <position position="57"/>
    </location>
</feature>
<dbReference type="Gene3D" id="1.25.40.20">
    <property type="entry name" value="Ankyrin repeat-containing domain"/>
    <property type="match status" value="1"/>
</dbReference>
<evidence type="ECO:0000256" key="1">
    <source>
        <dbReference type="PROSITE-ProRule" id="PRU00023"/>
    </source>
</evidence>
<evidence type="ECO:0000313" key="4">
    <source>
        <dbReference type="EMBL" id="CAF4886046.1"/>
    </source>
</evidence>